<dbReference type="Pfam" id="PF08446">
    <property type="entry name" value="PAS_2"/>
    <property type="match status" value="1"/>
</dbReference>
<dbReference type="AlphaFoldDB" id="A0A1M4U6M7"/>
<dbReference type="GO" id="GO:0009584">
    <property type="term" value="P:detection of visible light"/>
    <property type="evidence" value="ECO:0007669"/>
    <property type="project" value="InterPro"/>
</dbReference>
<keyword evidence="13" id="KW-1185">Reference proteome</keyword>
<keyword evidence="4" id="KW-0808">Transferase</keyword>
<evidence type="ECO:0000256" key="7">
    <source>
        <dbReference type="ARBA" id="ARBA00022840"/>
    </source>
</evidence>
<evidence type="ECO:0000256" key="8">
    <source>
        <dbReference type="ARBA" id="ARBA00022991"/>
    </source>
</evidence>
<dbReference type="SMART" id="SM00065">
    <property type="entry name" value="GAF"/>
    <property type="match status" value="1"/>
</dbReference>
<dbReference type="InterPro" id="IPR013654">
    <property type="entry name" value="PAS_2"/>
</dbReference>
<dbReference type="STRING" id="1121884.SAMN02745131_00541"/>
<dbReference type="InterPro" id="IPR043150">
    <property type="entry name" value="Phytochrome_PHY_sf"/>
</dbReference>
<sequence>MNALNRTDAEFCGKVPLHQTNLIQPHGYLLVIDKRDFTILQVSENVEDLLGKPANDVINTSLETYITDSDLKDVKNRFHYSGGEGIPFVFSFHTGERLAVIKFQESYFILEVDLEIRSLQKATSFIPIYQELKFVMAAIERADSINEACLIAIKELKRVSGFDKIMVYSFDEDWNGDVIAEVMEAGMDSYLGLKFPASDVPQQARALYLKMPYRLIPNIDYVPVKLYPVINPAVNGFTNLSDSNLRSVAGVHLEYLANMKVKASMSTRIMENGKLWGLIACHNREPLYLSFEFCALFELVSNVLSAKLQSLSAQDTFNYKSGMQAKQLEIVEDVYKEADIFKALKKNEKNILSVLGAEGVSIILNRNQISYGRVPSQEEVNELVYWLQSKKVDKTYHQQGLSFEFEPALAYSDKASGLLVLPIQAEKGNYILAFRPEEKRKVNWGGNPNEAINFEPGGKKYHPRASFNIWQQNVDKKALPWQEQELEVAETFRNFVMDYALNKM</sequence>
<accession>A0A1M4U6M7</accession>
<feature type="domain" description="Phytochrome chromophore attachment site" evidence="11">
    <location>
        <begin position="144"/>
        <end position="302"/>
    </location>
</feature>
<evidence type="ECO:0000256" key="6">
    <source>
        <dbReference type="ARBA" id="ARBA00022777"/>
    </source>
</evidence>
<dbReference type="InterPro" id="IPR013515">
    <property type="entry name" value="Phytochrome_cen-reg"/>
</dbReference>
<keyword evidence="5" id="KW-0547">Nucleotide-binding</keyword>
<dbReference type="PROSITE" id="PS50046">
    <property type="entry name" value="PHYTOCHROME_2"/>
    <property type="match status" value="1"/>
</dbReference>
<organism evidence="12 13">
    <name type="scientific">Flavisolibacter ginsengisoli DSM 18119</name>
    <dbReference type="NCBI Taxonomy" id="1121884"/>
    <lineage>
        <taxon>Bacteria</taxon>
        <taxon>Pseudomonadati</taxon>
        <taxon>Bacteroidota</taxon>
        <taxon>Chitinophagia</taxon>
        <taxon>Chitinophagales</taxon>
        <taxon>Chitinophagaceae</taxon>
        <taxon>Flavisolibacter</taxon>
    </lineage>
</organism>
<proteinExistence type="predicted"/>
<evidence type="ECO:0000256" key="1">
    <source>
        <dbReference type="ARBA" id="ARBA00022543"/>
    </source>
</evidence>
<dbReference type="InterPro" id="IPR016132">
    <property type="entry name" value="Phyto_chromo_attachment"/>
</dbReference>
<dbReference type="PANTHER" id="PTHR43065">
    <property type="entry name" value="SENSOR HISTIDINE KINASE"/>
    <property type="match status" value="1"/>
</dbReference>
<evidence type="ECO:0000256" key="2">
    <source>
        <dbReference type="ARBA" id="ARBA00022553"/>
    </source>
</evidence>
<evidence type="ECO:0000256" key="5">
    <source>
        <dbReference type="ARBA" id="ARBA00022741"/>
    </source>
</evidence>
<evidence type="ECO:0000256" key="9">
    <source>
        <dbReference type="ARBA" id="ARBA00023012"/>
    </source>
</evidence>
<dbReference type="GO" id="GO:0016301">
    <property type="term" value="F:kinase activity"/>
    <property type="evidence" value="ECO:0007669"/>
    <property type="project" value="UniProtKB-KW"/>
</dbReference>
<keyword evidence="1" id="KW-0600">Photoreceptor protein</keyword>
<keyword evidence="9" id="KW-0902">Two-component regulatory system</keyword>
<dbReference type="SUPFAM" id="SSF55781">
    <property type="entry name" value="GAF domain-like"/>
    <property type="match status" value="2"/>
</dbReference>
<gene>
    <name evidence="12" type="ORF">SAMN02745131_00541</name>
</gene>
<dbReference type="GO" id="GO:0005524">
    <property type="term" value="F:ATP binding"/>
    <property type="evidence" value="ECO:0007669"/>
    <property type="project" value="UniProtKB-KW"/>
</dbReference>
<dbReference type="GO" id="GO:0006355">
    <property type="term" value="P:regulation of DNA-templated transcription"/>
    <property type="evidence" value="ECO:0007669"/>
    <property type="project" value="InterPro"/>
</dbReference>
<keyword evidence="3" id="KW-0716">Sensory transduction</keyword>
<dbReference type="InterPro" id="IPR029016">
    <property type="entry name" value="GAF-like_dom_sf"/>
</dbReference>
<reference evidence="12 13" key="1">
    <citation type="submission" date="2016-11" db="EMBL/GenBank/DDBJ databases">
        <authorList>
            <person name="Jaros S."/>
            <person name="Januszkiewicz K."/>
            <person name="Wedrychowicz H."/>
        </authorList>
    </citation>
    <scope>NUCLEOTIDE SEQUENCE [LARGE SCALE GENOMIC DNA]</scope>
    <source>
        <strain evidence="12 13">DSM 18119</strain>
    </source>
</reference>
<protein>
    <submittedName>
        <fullName evidence="12">GAF domain-containing protein</fullName>
    </submittedName>
</protein>
<dbReference type="Gene3D" id="3.30.450.20">
    <property type="entry name" value="PAS domain"/>
    <property type="match status" value="1"/>
</dbReference>
<evidence type="ECO:0000256" key="4">
    <source>
        <dbReference type="ARBA" id="ARBA00022679"/>
    </source>
</evidence>
<dbReference type="InterPro" id="IPR003018">
    <property type="entry name" value="GAF"/>
</dbReference>
<keyword evidence="2" id="KW-0597">Phosphoprotein</keyword>
<keyword evidence="6" id="KW-0418">Kinase</keyword>
<dbReference type="SUPFAM" id="SSF55785">
    <property type="entry name" value="PYP-like sensor domain (PAS domain)"/>
    <property type="match status" value="1"/>
</dbReference>
<dbReference type="InterPro" id="IPR035965">
    <property type="entry name" value="PAS-like_dom_sf"/>
</dbReference>
<dbReference type="Pfam" id="PF01590">
    <property type="entry name" value="GAF"/>
    <property type="match status" value="1"/>
</dbReference>
<dbReference type="PRINTS" id="PR01033">
    <property type="entry name" value="PHYTOCHROME"/>
</dbReference>
<dbReference type="Pfam" id="PF00360">
    <property type="entry name" value="PHY"/>
    <property type="match status" value="1"/>
</dbReference>
<name>A0A1M4U6M7_9BACT</name>
<dbReference type="InterPro" id="IPR000014">
    <property type="entry name" value="PAS"/>
</dbReference>
<evidence type="ECO:0000256" key="10">
    <source>
        <dbReference type="ARBA" id="ARBA00023170"/>
    </source>
</evidence>
<dbReference type="GO" id="GO:0000160">
    <property type="term" value="P:phosphorelay signal transduction system"/>
    <property type="evidence" value="ECO:0007669"/>
    <property type="project" value="UniProtKB-KW"/>
</dbReference>
<evidence type="ECO:0000313" key="13">
    <source>
        <dbReference type="Proteomes" id="UP000184048"/>
    </source>
</evidence>
<dbReference type="GO" id="GO:0009881">
    <property type="term" value="F:photoreceptor activity"/>
    <property type="evidence" value="ECO:0007669"/>
    <property type="project" value="UniProtKB-KW"/>
</dbReference>
<dbReference type="InterPro" id="IPR001294">
    <property type="entry name" value="Phytochrome"/>
</dbReference>
<keyword evidence="7" id="KW-0067">ATP-binding</keyword>
<evidence type="ECO:0000313" key="12">
    <source>
        <dbReference type="EMBL" id="SHE52298.1"/>
    </source>
</evidence>
<dbReference type="Gene3D" id="3.30.450.40">
    <property type="match status" value="1"/>
</dbReference>
<dbReference type="RefSeq" id="WP_072833706.1">
    <property type="nucleotide sequence ID" value="NZ_FQUU01000002.1"/>
</dbReference>
<evidence type="ECO:0000256" key="3">
    <source>
        <dbReference type="ARBA" id="ARBA00022606"/>
    </source>
</evidence>
<dbReference type="PANTHER" id="PTHR43065:SF10">
    <property type="entry name" value="PEROXIDE STRESS-ACTIVATED HISTIDINE KINASE MAK3"/>
    <property type="match status" value="1"/>
</dbReference>
<dbReference type="CDD" id="cd00130">
    <property type="entry name" value="PAS"/>
    <property type="match status" value="1"/>
</dbReference>
<evidence type="ECO:0000259" key="11">
    <source>
        <dbReference type="PROSITE" id="PS50046"/>
    </source>
</evidence>
<dbReference type="Gene3D" id="3.30.450.270">
    <property type="match status" value="1"/>
</dbReference>
<keyword evidence="8" id="KW-0157">Chromophore</keyword>
<dbReference type="Proteomes" id="UP000184048">
    <property type="component" value="Unassembled WGS sequence"/>
</dbReference>
<keyword evidence="10" id="KW-0675">Receptor</keyword>
<dbReference type="EMBL" id="FQUU01000002">
    <property type="protein sequence ID" value="SHE52298.1"/>
    <property type="molecule type" value="Genomic_DNA"/>
</dbReference>